<proteinExistence type="predicted"/>
<dbReference type="STRING" id="3818.A0A444X1T4"/>
<accession>A0A444X1T4</accession>
<sequence>MILLIYMVLEAHEWLGNNPMPTEIWLLLYLLPFHPGNHGNKLDLRLKQFRQHPDGERLTSLQHITSVFAQCLDREYVSIRSISDHAMPVEHPHDFNARYGVL</sequence>
<gene>
    <name evidence="2" type="ORF">Ahy_B10g102389</name>
</gene>
<feature type="signal peptide" evidence="1">
    <location>
        <begin position="1"/>
        <end position="16"/>
    </location>
</feature>
<dbReference type="EMBL" id="SDMP01000020">
    <property type="protein sequence ID" value="RYQ83630.1"/>
    <property type="molecule type" value="Genomic_DNA"/>
</dbReference>
<dbReference type="AlphaFoldDB" id="A0A444X1T4"/>
<evidence type="ECO:0000313" key="3">
    <source>
        <dbReference type="Proteomes" id="UP000289738"/>
    </source>
</evidence>
<reference evidence="2 3" key="1">
    <citation type="submission" date="2019-01" db="EMBL/GenBank/DDBJ databases">
        <title>Sequencing of cultivated peanut Arachis hypogaea provides insights into genome evolution and oil improvement.</title>
        <authorList>
            <person name="Chen X."/>
        </authorList>
    </citation>
    <scope>NUCLEOTIDE SEQUENCE [LARGE SCALE GENOMIC DNA]</scope>
    <source>
        <strain evidence="3">cv. Fuhuasheng</strain>
        <tissue evidence="2">Leaves</tissue>
    </source>
</reference>
<feature type="chain" id="PRO_5019077552" evidence="1">
    <location>
        <begin position="17"/>
        <end position="102"/>
    </location>
</feature>
<comment type="caution">
    <text evidence="2">The sequence shown here is derived from an EMBL/GenBank/DDBJ whole genome shotgun (WGS) entry which is preliminary data.</text>
</comment>
<evidence type="ECO:0000313" key="2">
    <source>
        <dbReference type="EMBL" id="RYQ83630.1"/>
    </source>
</evidence>
<name>A0A444X1T4_ARAHY</name>
<dbReference type="Proteomes" id="UP000289738">
    <property type="component" value="Chromosome B10"/>
</dbReference>
<keyword evidence="1" id="KW-0732">Signal</keyword>
<evidence type="ECO:0000256" key="1">
    <source>
        <dbReference type="SAM" id="SignalP"/>
    </source>
</evidence>
<keyword evidence="3" id="KW-1185">Reference proteome</keyword>
<organism evidence="2 3">
    <name type="scientific">Arachis hypogaea</name>
    <name type="common">Peanut</name>
    <dbReference type="NCBI Taxonomy" id="3818"/>
    <lineage>
        <taxon>Eukaryota</taxon>
        <taxon>Viridiplantae</taxon>
        <taxon>Streptophyta</taxon>
        <taxon>Embryophyta</taxon>
        <taxon>Tracheophyta</taxon>
        <taxon>Spermatophyta</taxon>
        <taxon>Magnoliopsida</taxon>
        <taxon>eudicotyledons</taxon>
        <taxon>Gunneridae</taxon>
        <taxon>Pentapetalae</taxon>
        <taxon>rosids</taxon>
        <taxon>fabids</taxon>
        <taxon>Fabales</taxon>
        <taxon>Fabaceae</taxon>
        <taxon>Papilionoideae</taxon>
        <taxon>50 kb inversion clade</taxon>
        <taxon>dalbergioids sensu lato</taxon>
        <taxon>Dalbergieae</taxon>
        <taxon>Pterocarpus clade</taxon>
        <taxon>Arachis</taxon>
    </lineage>
</organism>
<protein>
    <submittedName>
        <fullName evidence="2">Uncharacterized protein</fullName>
    </submittedName>
</protein>